<dbReference type="InterPro" id="IPR001144">
    <property type="entry name" value="Enterotoxin_A"/>
</dbReference>
<feature type="signal peptide" evidence="6">
    <location>
        <begin position="1"/>
        <end position="32"/>
    </location>
</feature>
<protein>
    <submittedName>
        <fullName evidence="7">Putative enterotoxin</fullName>
    </submittedName>
</protein>
<dbReference type="Proteomes" id="UP000224854">
    <property type="component" value="Unassembled WGS sequence"/>
</dbReference>
<name>A0A2C5XH21_9HYPO</name>
<evidence type="ECO:0000256" key="5">
    <source>
        <dbReference type="SAM" id="MobiDB-lite"/>
    </source>
</evidence>
<evidence type="ECO:0000313" key="8">
    <source>
        <dbReference type="Proteomes" id="UP000224854"/>
    </source>
</evidence>
<sequence>MLLFGQGATQNRFAPPLLLWTALYMLLGLAQAFPSQEAALLAKRQKPHRQARFLPPSEITTLYRGERRSPEEIEKAGGFFTKQVLEKLTPEQEEASSSLWSHVTQKTNQYTKYISTTADPSVAYNFAAKGPQGGWVYVISPDKQIVDATGTLGDYIELKFRNEFEYSAVGSIPFSQVKGWYPSQSIPERDIQRLRNGETLDGFVQNPSYDARFDSTRASGVRYELAGFGPQVKEAFADKNFKKLKGKSTYQALQQFVTDVVCDGKTACTAEFWKSSYPQSPPAQGGAPDEPQPGPSTPGDDPEANPSKPKDPKPDPFKSKDPKPRPSKSKKIPGSGTDRNELQNRKPKGIKSPCVIAKKAKRAVDCDVTERAKYQAAGEFEVEYEKVGKRAPFTFQAREIEALEVEGRAPAGSAAQIESPEILERIVPAKAEFLTMNLINQLNKNNTPFWQELVDGLKKSEFTIADCQIGFKKALSNTLNRRYTEFDNVDHALGSIFNIAMDMADVFTLRPPPGFYMDLIAEIPRECKAVAAAKTPEDKLKVASEDVDTLVQVWSDYTPVGIETQTWAERLAKNPNVTPVKAVETTIYDFWSFTPIGWLFNQAFPSVREQIEN</sequence>
<feature type="chain" id="PRO_5013242622" evidence="6">
    <location>
        <begin position="33"/>
        <end position="613"/>
    </location>
</feature>
<dbReference type="SUPFAM" id="SSF56399">
    <property type="entry name" value="ADP-ribosylation"/>
    <property type="match status" value="1"/>
</dbReference>
<keyword evidence="4" id="KW-1015">Disulfide bond</keyword>
<evidence type="ECO:0000256" key="4">
    <source>
        <dbReference type="ARBA" id="ARBA00023157"/>
    </source>
</evidence>
<dbReference type="Pfam" id="PF01375">
    <property type="entry name" value="Enterotoxin_a"/>
    <property type="match status" value="1"/>
</dbReference>
<evidence type="ECO:0000313" key="7">
    <source>
        <dbReference type="EMBL" id="PHH72129.1"/>
    </source>
</evidence>
<proteinExistence type="predicted"/>
<comment type="caution">
    <text evidence="7">The sequence shown here is derived from an EMBL/GenBank/DDBJ whole genome shotgun (WGS) entry which is preliminary data.</text>
</comment>
<gene>
    <name evidence="7" type="ORF">CDD82_6167</name>
</gene>
<evidence type="ECO:0000256" key="2">
    <source>
        <dbReference type="ARBA" id="ARBA00022729"/>
    </source>
</evidence>
<accession>A0A2C5XH21</accession>
<evidence type="ECO:0000256" key="3">
    <source>
        <dbReference type="ARBA" id="ARBA00023026"/>
    </source>
</evidence>
<keyword evidence="1" id="KW-0800">Toxin</keyword>
<reference evidence="7 8" key="1">
    <citation type="submission" date="2017-06" db="EMBL/GenBank/DDBJ databases">
        <title>Ant-infecting Ophiocordyceps genomes reveal a high diversity of potential behavioral manipulation genes and a possible major role for enterotoxins.</title>
        <authorList>
            <person name="De Bekker C."/>
            <person name="Evans H.C."/>
            <person name="Brachmann A."/>
            <person name="Hughes D.P."/>
        </authorList>
    </citation>
    <scope>NUCLEOTIDE SEQUENCE [LARGE SCALE GENOMIC DNA]</scope>
    <source>
        <strain evidence="7 8">1348a</strain>
    </source>
</reference>
<dbReference type="GO" id="GO:0090729">
    <property type="term" value="F:toxin activity"/>
    <property type="evidence" value="ECO:0007669"/>
    <property type="project" value="UniProtKB-KW"/>
</dbReference>
<dbReference type="EMBL" id="NJEU01000610">
    <property type="protein sequence ID" value="PHH72129.1"/>
    <property type="molecule type" value="Genomic_DNA"/>
</dbReference>
<keyword evidence="8" id="KW-1185">Reference proteome</keyword>
<evidence type="ECO:0000256" key="1">
    <source>
        <dbReference type="ARBA" id="ARBA00022656"/>
    </source>
</evidence>
<dbReference type="PRINTS" id="PR00771">
    <property type="entry name" value="ENTEROTOXINA"/>
</dbReference>
<keyword evidence="2 6" id="KW-0732">Signal</keyword>
<organism evidence="7 8">
    <name type="scientific">Ophiocordyceps australis</name>
    <dbReference type="NCBI Taxonomy" id="1399860"/>
    <lineage>
        <taxon>Eukaryota</taxon>
        <taxon>Fungi</taxon>
        <taxon>Dikarya</taxon>
        <taxon>Ascomycota</taxon>
        <taxon>Pezizomycotina</taxon>
        <taxon>Sordariomycetes</taxon>
        <taxon>Hypocreomycetidae</taxon>
        <taxon>Hypocreales</taxon>
        <taxon>Ophiocordycipitaceae</taxon>
        <taxon>Ophiocordyceps</taxon>
    </lineage>
</organism>
<keyword evidence="3" id="KW-0843">Virulence</keyword>
<dbReference type="OrthoDB" id="4868762at2759"/>
<feature type="compositionally biased region" description="Basic and acidic residues" evidence="5">
    <location>
        <begin position="308"/>
        <end position="324"/>
    </location>
</feature>
<dbReference type="Gene3D" id="3.90.210.10">
    <property type="entry name" value="Heat-Labile Enterotoxin, subunit A"/>
    <property type="match status" value="1"/>
</dbReference>
<feature type="region of interest" description="Disordered" evidence="5">
    <location>
        <begin position="277"/>
        <end position="350"/>
    </location>
</feature>
<evidence type="ECO:0000256" key="6">
    <source>
        <dbReference type="SAM" id="SignalP"/>
    </source>
</evidence>
<dbReference type="AlphaFoldDB" id="A0A2C5XH21"/>